<dbReference type="EMBL" id="CP058561">
    <property type="protein sequence ID" value="QUH30600.1"/>
    <property type="molecule type" value="Genomic_DNA"/>
</dbReference>
<evidence type="ECO:0000313" key="1">
    <source>
        <dbReference type="EMBL" id="QUH30600.1"/>
    </source>
</evidence>
<organism evidence="1 2">
    <name type="scientific">Vallitalea guaymasensis</name>
    <dbReference type="NCBI Taxonomy" id="1185412"/>
    <lineage>
        <taxon>Bacteria</taxon>
        <taxon>Bacillati</taxon>
        <taxon>Bacillota</taxon>
        <taxon>Clostridia</taxon>
        <taxon>Lachnospirales</taxon>
        <taxon>Vallitaleaceae</taxon>
        <taxon>Vallitalea</taxon>
    </lineage>
</organism>
<sequence length="95" mass="11313">MADVNECFSNFAAEMRRTTYQELIKTDLEYQELECYVDRYKDKFNQIINSLDEKDKVFIENYITTKLERDACINESLYIAGYTDCIKLLKELTIL</sequence>
<name>A0A8J8MDC1_9FIRM</name>
<gene>
    <name evidence="1" type="ORF">HYG85_17450</name>
</gene>
<dbReference type="AlphaFoldDB" id="A0A8J8MDC1"/>
<reference evidence="1 2" key="1">
    <citation type="submission" date="2020-07" db="EMBL/GenBank/DDBJ databases">
        <title>Vallitalea guaymasensis genome.</title>
        <authorList>
            <person name="Postec A."/>
        </authorList>
    </citation>
    <scope>NUCLEOTIDE SEQUENCE [LARGE SCALE GENOMIC DNA]</scope>
    <source>
        <strain evidence="1 2">Ra1766G1</strain>
    </source>
</reference>
<evidence type="ECO:0000313" key="2">
    <source>
        <dbReference type="Proteomes" id="UP000677305"/>
    </source>
</evidence>
<dbReference type="KEGG" id="vgu:HYG85_17450"/>
<protein>
    <submittedName>
        <fullName evidence="1">Uncharacterized protein</fullName>
    </submittedName>
</protein>
<accession>A0A8J8MDC1</accession>
<dbReference type="Proteomes" id="UP000677305">
    <property type="component" value="Chromosome"/>
</dbReference>
<keyword evidence="2" id="KW-1185">Reference proteome</keyword>
<proteinExistence type="predicted"/>
<dbReference type="RefSeq" id="WP_212690750.1">
    <property type="nucleotide sequence ID" value="NZ_CP058561.1"/>
</dbReference>